<dbReference type="CDD" id="cd17574">
    <property type="entry name" value="REC_OmpR"/>
    <property type="match status" value="1"/>
</dbReference>
<evidence type="ECO:0000256" key="7">
    <source>
        <dbReference type="ARBA" id="ARBA00024867"/>
    </source>
</evidence>
<keyword evidence="3" id="KW-0902">Two-component regulatory system</keyword>
<organism evidence="12 13">
    <name type="scientific">Clostridium scatologenes</name>
    <dbReference type="NCBI Taxonomy" id="1548"/>
    <lineage>
        <taxon>Bacteria</taxon>
        <taxon>Bacillati</taxon>
        <taxon>Bacillota</taxon>
        <taxon>Clostridia</taxon>
        <taxon>Eubacteriales</taxon>
        <taxon>Clostridiaceae</taxon>
        <taxon>Clostridium</taxon>
    </lineage>
</organism>
<dbReference type="GO" id="GO:0032993">
    <property type="term" value="C:protein-DNA complex"/>
    <property type="evidence" value="ECO:0007669"/>
    <property type="project" value="TreeGrafter"/>
</dbReference>
<reference evidence="12 13" key="1">
    <citation type="journal article" date="2015" name="J. Biotechnol.">
        <title>Complete genome sequence of a malodorant-producing acetogen, Clostridium scatologenes ATCC 25775(T).</title>
        <authorList>
            <person name="Zhu Z."/>
            <person name="Guo T."/>
            <person name="Zheng H."/>
            <person name="Song T."/>
            <person name="Ouyang P."/>
            <person name="Xie J."/>
        </authorList>
    </citation>
    <scope>NUCLEOTIDE SEQUENCE [LARGE SCALE GENOMIC DNA]</scope>
    <source>
        <strain evidence="12 13">ATCC 25775</strain>
    </source>
</reference>
<dbReference type="FunFam" id="1.10.10.10:FF:000018">
    <property type="entry name" value="DNA-binding response regulator ResD"/>
    <property type="match status" value="1"/>
</dbReference>
<dbReference type="Pfam" id="PF00072">
    <property type="entry name" value="Response_reg"/>
    <property type="match status" value="1"/>
</dbReference>
<dbReference type="GO" id="GO:0000976">
    <property type="term" value="F:transcription cis-regulatory region binding"/>
    <property type="evidence" value="ECO:0007669"/>
    <property type="project" value="TreeGrafter"/>
</dbReference>
<keyword evidence="2 8" id="KW-0597">Phosphoprotein</keyword>
<dbReference type="InterPro" id="IPR039420">
    <property type="entry name" value="WalR-like"/>
</dbReference>
<keyword evidence="13" id="KW-1185">Reference proteome</keyword>
<dbReference type="KEGG" id="csq:CSCA_4599"/>
<keyword evidence="5 9" id="KW-0238">DNA-binding</keyword>
<sequence length="235" mass="27522">MIYNKEMEKILIVEDDKDIRDILKIYLKAESFEAWEAENGKEAFEILESRKPDLVILDLMLPDTNGLNICKNIRIKYKYPIIMLTAKTADQDKIIGLTYGADDYITKPFNPLEVMARVKAQLRRYKEYGENTKEDSIIYYKGLILDRKSRQANLNGMELKLTPTEFNILEILLLNKGQVLNGEKLFHLLREDEYYSKSTNTVAVHIRNLREKMEESFEHPEYIKTVWGVGYIIEA</sequence>
<evidence type="ECO:0000313" key="12">
    <source>
        <dbReference type="EMBL" id="AKA71724.1"/>
    </source>
</evidence>
<evidence type="ECO:0000256" key="6">
    <source>
        <dbReference type="ARBA" id="ARBA00023163"/>
    </source>
</evidence>
<dbReference type="HOGENOM" id="CLU_000445_30_4_9"/>
<evidence type="ECO:0000256" key="4">
    <source>
        <dbReference type="ARBA" id="ARBA00023015"/>
    </source>
</evidence>
<dbReference type="GO" id="GO:0005829">
    <property type="term" value="C:cytosol"/>
    <property type="evidence" value="ECO:0007669"/>
    <property type="project" value="TreeGrafter"/>
</dbReference>
<proteinExistence type="predicted"/>
<dbReference type="PROSITE" id="PS50110">
    <property type="entry name" value="RESPONSE_REGULATORY"/>
    <property type="match status" value="1"/>
</dbReference>
<feature type="domain" description="OmpR/PhoB-type" evidence="11">
    <location>
        <begin position="135"/>
        <end position="235"/>
    </location>
</feature>
<feature type="domain" description="Response regulatory" evidence="10">
    <location>
        <begin position="9"/>
        <end position="122"/>
    </location>
</feature>
<protein>
    <recommendedName>
        <fullName evidence="1">Stage 0 sporulation protein A homolog</fullName>
    </recommendedName>
</protein>
<dbReference type="FunFam" id="3.40.50.2300:FF:000001">
    <property type="entry name" value="DNA-binding response regulator PhoB"/>
    <property type="match status" value="1"/>
</dbReference>
<dbReference type="AlphaFoldDB" id="A0A0E3K461"/>
<evidence type="ECO:0000256" key="8">
    <source>
        <dbReference type="PROSITE-ProRule" id="PRU00169"/>
    </source>
</evidence>
<feature type="DNA-binding region" description="OmpR/PhoB-type" evidence="9">
    <location>
        <begin position="135"/>
        <end position="235"/>
    </location>
</feature>
<keyword evidence="6" id="KW-0804">Transcription</keyword>
<dbReference type="CDD" id="cd00383">
    <property type="entry name" value="trans_reg_C"/>
    <property type="match status" value="1"/>
</dbReference>
<dbReference type="Gene3D" id="6.10.250.690">
    <property type="match status" value="1"/>
</dbReference>
<dbReference type="SUPFAM" id="SSF52172">
    <property type="entry name" value="CheY-like"/>
    <property type="match status" value="1"/>
</dbReference>
<keyword evidence="4" id="KW-0805">Transcription regulation</keyword>
<dbReference type="Gene3D" id="3.40.50.2300">
    <property type="match status" value="1"/>
</dbReference>
<dbReference type="Gene3D" id="1.10.10.10">
    <property type="entry name" value="Winged helix-like DNA-binding domain superfamily/Winged helix DNA-binding domain"/>
    <property type="match status" value="1"/>
</dbReference>
<evidence type="ECO:0000256" key="2">
    <source>
        <dbReference type="ARBA" id="ARBA00022553"/>
    </source>
</evidence>
<feature type="modified residue" description="4-aspartylphosphate" evidence="8">
    <location>
        <position position="58"/>
    </location>
</feature>
<evidence type="ECO:0000256" key="3">
    <source>
        <dbReference type="ARBA" id="ARBA00023012"/>
    </source>
</evidence>
<dbReference type="InterPro" id="IPR011006">
    <property type="entry name" value="CheY-like_superfamily"/>
</dbReference>
<dbReference type="PANTHER" id="PTHR48111:SF40">
    <property type="entry name" value="PHOSPHATE REGULON TRANSCRIPTIONAL REGULATORY PROTEIN PHOB"/>
    <property type="match status" value="1"/>
</dbReference>
<dbReference type="GO" id="GO:0006355">
    <property type="term" value="P:regulation of DNA-templated transcription"/>
    <property type="evidence" value="ECO:0007669"/>
    <property type="project" value="InterPro"/>
</dbReference>
<dbReference type="InterPro" id="IPR036388">
    <property type="entry name" value="WH-like_DNA-bd_sf"/>
</dbReference>
<dbReference type="InterPro" id="IPR016032">
    <property type="entry name" value="Sig_transdc_resp-reg_C-effctor"/>
</dbReference>
<comment type="function">
    <text evidence="7">May play the central regulatory role in sporulation. It may be an element of the effector pathway responsible for the activation of sporulation genes in response to nutritional stress. Spo0A may act in concert with spo0H (a sigma factor) to control the expression of some genes that are critical to the sporulation process.</text>
</comment>
<dbReference type="SMART" id="SM00448">
    <property type="entry name" value="REC"/>
    <property type="match status" value="1"/>
</dbReference>
<accession>A0A0E3K461</accession>
<evidence type="ECO:0000256" key="9">
    <source>
        <dbReference type="PROSITE-ProRule" id="PRU01091"/>
    </source>
</evidence>
<evidence type="ECO:0000259" key="11">
    <source>
        <dbReference type="PROSITE" id="PS51755"/>
    </source>
</evidence>
<dbReference type="GO" id="GO:0000156">
    <property type="term" value="F:phosphorelay response regulator activity"/>
    <property type="evidence" value="ECO:0007669"/>
    <property type="project" value="TreeGrafter"/>
</dbReference>
<dbReference type="EMBL" id="CP009933">
    <property type="protein sequence ID" value="AKA71724.1"/>
    <property type="molecule type" value="Genomic_DNA"/>
</dbReference>
<name>A0A0E3K461_CLOSL</name>
<dbReference type="Proteomes" id="UP000033115">
    <property type="component" value="Chromosome"/>
</dbReference>
<evidence type="ECO:0000256" key="1">
    <source>
        <dbReference type="ARBA" id="ARBA00018672"/>
    </source>
</evidence>
<dbReference type="PANTHER" id="PTHR48111">
    <property type="entry name" value="REGULATOR OF RPOS"/>
    <property type="match status" value="1"/>
</dbReference>
<evidence type="ECO:0000256" key="5">
    <source>
        <dbReference type="ARBA" id="ARBA00023125"/>
    </source>
</evidence>
<dbReference type="PROSITE" id="PS51755">
    <property type="entry name" value="OMPR_PHOB"/>
    <property type="match status" value="1"/>
</dbReference>
<dbReference type="SUPFAM" id="SSF46894">
    <property type="entry name" value="C-terminal effector domain of the bipartite response regulators"/>
    <property type="match status" value="1"/>
</dbReference>
<dbReference type="SMART" id="SM00862">
    <property type="entry name" value="Trans_reg_C"/>
    <property type="match status" value="1"/>
</dbReference>
<dbReference type="Pfam" id="PF00486">
    <property type="entry name" value="Trans_reg_C"/>
    <property type="match status" value="1"/>
</dbReference>
<gene>
    <name evidence="12" type="ORF">CSCA_4599</name>
</gene>
<evidence type="ECO:0000313" key="13">
    <source>
        <dbReference type="Proteomes" id="UP000033115"/>
    </source>
</evidence>
<dbReference type="STRING" id="1548.CSCA_4599"/>
<dbReference type="InterPro" id="IPR001867">
    <property type="entry name" value="OmpR/PhoB-type_DNA-bd"/>
</dbReference>
<dbReference type="InterPro" id="IPR001789">
    <property type="entry name" value="Sig_transdc_resp-reg_receiver"/>
</dbReference>
<evidence type="ECO:0000259" key="10">
    <source>
        <dbReference type="PROSITE" id="PS50110"/>
    </source>
</evidence>